<dbReference type="AlphaFoldDB" id="A0ABC9XZE1"/>
<dbReference type="EMBL" id="BAAFJT010000040">
    <property type="protein sequence ID" value="GAB0203108.1"/>
    <property type="molecule type" value="Genomic_DNA"/>
</dbReference>
<evidence type="ECO:0008006" key="3">
    <source>
        <dbReference type="Google" id="ProtNLM"/>
    </source>
</evidence>
<reference evidence="1 2" key="1">
    <citation type="submission" date="2024-06" db="EMBL/GenBank/DDBJ databases">
        <title>The draft genome of Grus japonensis, version 3.</title>
        <authorList>
            <person name="Nabeshima K."/>
            <person name="Suzuki S."/>
            <person name="Onuma M."/>
        </authorList>
    </citation>
    <scope>NUCLEOTIDE SEQUENCE [LARGE SCALE GENOMIC DNA]</scope>
    <source>
        <strain evidence="1 2">451A</strain>
    </source>
</reference>
<dbReference type="Proteomes" id="UP001623348">
    <property type="component" value="Unassembled WGS sequence"/>
</dbReference>
<accession>A0ABC9XZE1</accession>
<protein>
    <recommendedName>
        <fullName evidence="3">Rna-directed dna polymerase from mobile element jockey-like</fullName>
    </recommendedName>
</protein>
<evidence type="ECO:0000313" key="2">
    <source>
        <dbReference type="Proteomes" id="UP001623348"/>
    </source>
</evidence>
<comment type="caution">
    <text evidence="1">The sequence shown here is derived from an EMBL/GenBank/DDBJ whole genome shotgun (WGS) entry which is preliminary data.</text>
</comment>
<gene>
    <name evidence="1" type="ORF">GRJ2_002776400</name>
</gene>
<dbReference type="PANTHER" id="PTHR33332">
    <property type="entry name" value="REVERSE TRANSCRIPTASE DOMAIN-CONTAINING PROTEIN"/>
    <property type="match status" value="1"/>
</dbReference>
<evidence type="ECO:0000313" key="1">
    <source>
        <dbReference type="EMBL" id="GAB0203108.1"/>
    </source>
</evidence>
<name>A0ABC9XZE1_GRUJA</name>
<proteinExistence type="predicted"/>
<keyword evidence="2" id="KW-1185">Reference proteome</keyword>
<organism evidence="1 2">
    <name type="scientific">Grus japonensis</name>
    <name type="common">Japanese crane</name>
    <name type="synonym">Red-crowned crane</name>
    <dbReference type="NCBI Taxonomy" id="30415"/>
    <lineage>
        <taxon>Eukaryota</taxon>
        <taxon>Metazoa</taxon>
        <taxon>Chordata</taxon>
        <taxon>Craniata</taxon>
        <taxon>Vertebrata</taxon>
        <taxon>Euteleostomi</taxon>
        <taxon>Archelosauria</taxon>
        <taxon>Archosauria</taxon>
        <taxon>Dinosauria</taxon>
        <taxon>Saurischia</taxon>
        <taxon>Theropoda</taxon>
        <taxon>Coelurosauria</taxon>
        <taxon>Aves</taxon>
        <taxon>Neognathae</taxon>
        <taxon>Neoaves</taxon>
        <taxon>Gruiformes</taxon>
        <taxon>Gruidae</taxon>
        <taxon>Grus</taxon>
    </lineage>
</organism>
<sequence>MSRWLLNIASCPVTGHRWKEPGSLAFAASLQSERSGCYTPRAAVQKDLKTLEKWANGSLTKFKKRKCKVLHQYSRHREKIRPDVLESILAEKDLEIQVDDKVNISQQSALKASGILGCIRRGVAKRLRKVTLSSALVWTHLEYCVWFWALQHNREMEISERVHRTEVHPEHEETRF</sequence>